<dbReference type="PANTHER" id="PTHR40788">
    <property type="entry name" value="CLR5 DOMAIN-CONTAINING PROTEIN-RELATED"/>
    <property type="match status" value="1"/>
</dbReference>
<name>A0A1V6RCG2_9EURO</name>
<protein>
    <submittedName>
        <fullName evidence="1">Uncharacterized protein</fullName>
    </submittedName>
</protein>
<reference evidence="2" key="1">
    <citation type="journal article" date="2017" name="Nat. Microbiol.">
        <title>Global analysis of biosynthetic gene clusters reveals vast potential of secondary metabolite production in Penicillium species.</title>
        <authorList>
            <person name="Nielsen J.C."/>
            <person name="Grijseels S."/>
            <person name="Prigent S."/>
            <person name="Ji B."/>
            <person name="Dainat J."/>
            <person name="Nielsen K.F."/>
            <person name="Frisvad J.C."/>
            <person name="Workman M."/>
            <person name="Nielsen J."/>
        </authorList>
    </citation>
    <scope>NUCLEOTIDE SEQUENCE [LARGE SCALE GENOMIC DNA]</scope>
    <source>
        <strain evidence="2">IBT 29525</strain>
    </source>
</reference>
<sequence length="465" mass="52752">MPVMHRPDFQAFADHNKSIIYRDSYIWPYINQEKLLTTKTLPMLLNSRNRHHPSNFTAVDFGATNMGRRLLTFLLKCCTQLLHDIPESTLTSDSFPVLPEPPLKPESEISGFESLGVMAAEAPYRVPAQLDLGLVESLLATKASTAEDHETLKDLDGNIHPLMNRDRSELWAHIIGSVVSKAYLDLELFSEVSSQAKKLVSLQKQYADEISPSRGLPEEYLHTLLRFHCYLHLGATEPLSNLQCGVAASPPLRKYFARLPPDAQSTDISVVLKCRYKMGKVENRVLWLLRTLSKNSSCLALVGMPLIVDELERLLQSDPRARDLLSSYVTMVLGDISIISRCLHQLEIYYPWAREFAIELSNREENFEQDYVEWTKSWAQILEGLRDTTVLTRAARLGDPSGGKFTYPVERRRTKESVAALRNAEAHLDAFWADNDRVMVSFSDQSSSMAVRSLLSQQRILKRTT</sequence>
<evidence type="ECO:0000313" key="2">
    <source>
        <dbReference type="Proteomes" id="UP000191612"/>
    </source>
</evidence>
<dbReference type="Proteomes" id="UP000191612">
    <property type="component" value="Unassembled WGS sequence"/>
</dbReference>
<dbReference type="STRING" id="60172.A0A1V6RCG2"/>
<dbReference type="EMBL" id="MDYO01000007">
    <property type="protein sequence ID" value="OQD99109.1"/>
    <property type="molecule type" value="Genomic_DNA"/>
</dbReference>
<comment type="caution">
    <text evidence="1">The sequence shown here is derived from an EMBL/GenBank/DDBJ whole genome shotgun (WGS) entry which is preliminary data.</text>
</comment>
<gene>
    <name evidence="1" type="ORF">PENSOL_c007G12124</name>
</gene>
<proteinExistence type="predicted"/>
<dbReference type="PANTHER" id="PTHR40788:SF2">
    <property type="entry name" value="CLR5 DOMAIN-CONTAINING PROTEIN"/>
    <property type="match status" value="1"/>
</dbReference>
<keyword evidence="2" id="KW-1185">Reference proteome</keyword>
<accession>A0A1V6RCG2</accession>
<dbReference type="AlphaFoldDB" id="A0A1V6RCG2"/>
<organism evidence="1 2">
    <name type="scientific">Penicillium solitum</name>
    <dbReference type="NCBI Taxonomy" id="60172"/>
    <lineage>
        <taxon>Eukaryota</taxon>
        <taxon>Fungi</taxon>
        <taxon>Dikarya</taxon>
        <taxon>Ascomycota</taxon>
        <taxon>Pezizomycotina</taxon>
        <taxon>Eurotiomycetes</taxon>
        <taxon>Eurotiomycetidae</taxon>
        <taxon>Eurotiales</taxon>
        <taxon>Aspergillaceae</taxon>
        <taxon>Penicillium</taxon>
    </lineage>
</organism>
<evidence type="ECO:0000313" key="1">
    <source>
        <dbReference type="EMBL" id="OQD99109.1"/>
    </source>
</evidence>